<sequence>MTMSSVRVDVQWSPAAPDQFLTWGTDLQHYQVQDVVPSEVVQAPRLRMSPLSAASLLATNNDIQYIKCVAWWPGVEADPANQLLAVGQANGKVAITNFSKVTDPRGIKGKEFIPKNARPVNSLAWSSQEPQLLAAGLDKVRTDHSVVVCDVTRPGQASSYTFDQRNSSSGEVLKPLMEYGNAETAHSVAFSLHTARTLMAGMNNKQIRLFDLRENKMCASTNTKAVYGICTDIHNQHRFASFFENQASH</sequence>
<dbReference type="Gene3D" id="2.130.10.10">
    <property type="entry name" value="YVTN repeat-like/Quinoprotein amine dehydrogenase"/>
    <property type="match status" value="1"/>
</dbReference>
<accession>A0A8J4XZ94</accession>
<name>A0A8J4XZ94_CHIOP</name>
<keyword evidence="2" id="KW-1185">Reference proteome</keyword>
<dbReference type="Pfam" id="PF21720">
    <property type="entry name" value="MIOS_WD40"/>
    <property type="match status" value="1"/>
</dbReference>
<proteinExistence type="predicted"/>
<dbReference type="OrthoDB" id="341486at2759"/>
<dbReference type="GO" id="GO:0034198">
    <property type="term" value="P:cellular response to amino acid starvation"/>
    <property type="evidence" value="ECO:0007669"/>
    <property type="project" value="TreeGrafter"/>
</dbReference>
<dbReference type="GO" id="GO:1904263">
    <property type="term" value="P:positive regulation of TORC1 signaling"/>
    <property type="evidence" value="ECO:0007669"/>
    <property type="project" value="TreeGrafter"/>
</dbReference>
<dbReference type="PANTHER" id="PTHR16453:SF9">
    <property type="entry name" value="GATOR COMPLEX PROTEIN MIOS"/>
    <property type="match status" value="1"/>
</dbReference>
<comment type="caution">
    <text evidence="1">The sequence shown here is derived from an EMBL/GenBank/DDBJ whole genome shotgun (WGS) entry which is preliminary data.</text>
</comment>
<dbReference type="AlphaFoldDB" id="A0A8J4XZ94"/>
<gene>
    <name evidence="1" type="primary">Mios</name>
    <name evidence="1" type="ORF">GWK47_008235</name>
</gene>
<evidence type="ECO:0000313" key="2">
    <source>
        <dbReference type="Proteomes" id="UP000770661"/>
    </source>
</evidence>
<dbReference type="PANTHER" id="PTHR16453">
    <property type="entry name" value="WD40 DOMAIN-CONTAINING PROTEIN MIO FAMILY MEMBER"/>
    <property type="match status" value="1"/>
</dbReference>
<reference evidence="1" key="1">
    <citation type="submission" date="2020-07" db="EMBL/GenBank/DDBJ databases">
        <title>The High-quality genome of the commercially important snow crab, Chionoecetes opilio.</title>
        <authorList>
            <person name="Jeong J.-H."/>
            <person name="Ryu S."/>
        </authorList>
    </citation>
    <scope>NUCLEOTIDE SEQUENCE</scope>
    <source>
        <strain evidence="1">MADBK_172401_WGS</strain>
        <tissue evidence="1">Digestive gland</tissue>
    </source>
</reference>
<evidence type="ECO:0000313" key="1">
    <source>
        <dbReference type="EMBL" id="KAG0717097.1"/>
    </source>
</evidence>
<dbReference type="GO" id="GO:0005737">
    <property type="term" value="C:cytoplasm"/>
    <property type="evidence" value="ECO:0007669"/>
    <property type="project" value="TreeGrafter"/>
</dbReference>
<dbReference type="EMBL" id="JACEEZ010018170">
    <property type="protein sequence ID" value="KAG0717097.1"/>
    <property type="molecule type" value="Genomic_DNA"/>
</dbReference>
<dbReference type="InterPro" id="IPR037593">
    <property type="entry name" value="MIOS/Sea4"/>
</dbReference>
<dbReference type="InterPro" id="IPR036322">
    <property type="entry name" value="WD40_repeat_dom_sf"/>
</dbReference>
<organism evidence="1 2">
    <name type="scientific">Chionoecetes opilio</name>
    <name type="common">Atlantic snow crab</name>
    <name type="synonym">Cancer opilio</name>
    <dbReference type="NCBI Taxonomy" id="41210"/>
    <lineage>
        <taxon>Eukaryota</taxon>
        <taxon>Metazoa</taxon>
        <taxon>Ecdysozoa</taxon>
        <taxon>Arthropoda</taxon>
        <taxon>Crustacea</taxon>
        <taxon>Multicrustacea</taxon>
        <taxon>Malacostraca</taxon>
        <taxon>Eumalacostraca</taxon>
        <taxon>Eucarida</taxon>
        <taxon>Decapoda</taxon>
        <taxon>Pleocyemata</taxon>
        <taxon>Brachyura</taxon>
        <taxon>Eubrachyura</taxon>
        <taxon>Majoidea</taxon>
        <taxon>Majidae</taxon>
        <taxon>Chionoecetes</taxon>
    </lineage>
</organism>
<protein>
    <submittedName>
        <fullName evidence="1">GATOR complex protein MIOS</fullName>
    </submittedName>
</protein>
<dbReference type="InterPro" id="IPR015943">
    <property type="entry name" value="WD40/YVTN_repeat-like_dom_sf"/>
</dbReference>
<dbReference type="Proteomes" id="UP000770661">
    <property type="component" value="Unassembled WGS sequence"/>
</dbReference>
<dbReference type="SUPFAM" id="SSF50978">
    <property type="entry name" value="WD40 repeat-like"/>
    <property type="match status" value="1"/>
</dbReference>